<gene>
    <name evidence="2" type="ORF">MNKW57_01980</name>
</gene>
<reference evidence="2 3" key="1">
    <citation type="submission" date="2023-04" db="EMBL/GenBank/DDBJ databases">
        <title>Marinobulbifer ophiurae gen. nov., sp. Nov., isolate from tissue of brittle star Ophioplocus japonicus.</title>
        <authorList>
            <person name="Kawano K."/>
            <person name="Sawayama S."/>
            <person name="Nakagawa S."/>
        </authorList>
    </citation>
    <scope>NUCLEOTIDE SEQUENCE [LARGE SCALE GENOMIC DNA]</scope>
    <source>
        <strain evidence="2 3">NKW57</strain>
    </source>
</reference>
<dbReference type="InterPro" id="IPR019201">
    <property type="entry name" value="DUF2065"/>
</dbReference>
<keyword evidence="3" id="KW-1185">Reference proteome</keyword>
<dbReference type="PANTHER" id="PTHR38602">
    <property type="entry name" value="INNER MEMBRANE PROTEIN-RELATED"/>
    <property type="match status" value="1"/>
</dbReference>
<evidence type="ECO:0000313" key="2">
    <source>
        <dbReference type="EMBL" id="GMG85877.1"/>
    </source>
</evidence>
<protein>
    <recommendedName>
        <fullName evidence="4">DUF2065 domain-containing protein</fullName>
    </recommendedName>
</protein>
<dbReference type="Pfam" id="PF09838">
    <property type="entry name" value="DUF2065"/>
    <property type="match status" value="1"/>
</dbReference>
<feature type="transmembrane region" description="Helical" evidence="1">
    <location>
        <begin position="6"/>
        <end position="23"/>
    </location>
</feature>
<evidence type="ECO:0000256" key="1">
    <source>
        <dbReference type="SAM" id="Phobius"/>
    </source>
</evidence>
<proteinExistence type="predicted"/>
<dbReference type="PANTHER" id="PTHR38602:SF1">
    <property type="entry name" value="INNER MEMBRANE PROTEIN"/>
    <property type="match status" value="1"/>
</dbReference>
<keyword evidence="1" id="KW-1133">Transmembrane helix</keyword>
<accession>A0ABQ6LUW5</accession>
<evidence type="ECO:0008006" key="4">
    <source>
        <dbReference type="Google" id="ProtNLM"/>
    </source>
</evidence>
<keyword evidence="1" id="KW-0472">Membrane</keyword>
<organism evidence="2 3">
    <name type="scientific">Biformimicrobium ophioploci</name>
    <dbReference type="NCBI Taxonomy" id="3036711"/>
    <lineage>
        <taxon>Bacteria</taxon>
        <taxon>Pseudomonadati</taxon>
        <taxon>Pseudomonadota</taxon>
        <taxon>Gammaproteobacteria</taxon>
        <taxon>Cellvibrionales</taxon>
        <taxon>Microbulbiferaceae</taxon>
        <taxon>Biformimicrobium</taxon>
    </lineage>
</organism>
<dbReference type="Proteomes" id="UP001224392">
    <property type="component" value="Unassembled WGS sequence"/>
</dbReference>
<keyword evidence="1" id="KW-0812">Transmembrane</keyword>
<dbReference type="EMBL" id="BSYJ01000001">
    <property type="protein sequence ID" value="GMG85877.1"/>
    <property type="molecule type" value="Genomic_DNA"/>
</dbReference>
<evidence type="ECO:0000313" key="3">
    <source>
        <dbReference type="Proteomes" id="UP001224392"/>
    </source>
</evidence>
<sequence length="61" mass="6746">MWEELARAFALMLVIEGFLPFLYPGRWRALVIQLAGVEARTLRMAGLACMIAGVVLLGLLN</sequence>
<dbReference type="RefSeq" id="WP_285762403.1">
    <property type="nucleotide sequence ID" value="NZ_BSYJ01000001.1"/>
</dbReference>
<comment type="caution">
    <text evidence="2">The sequence shown here is derived from an EMBL/GenBank/DDBJ whole genome shotgun (WGS) entry which is preliminary data.</text>
</comment>
<feature type="transmembrane region" description="Helical" evidence="1">
    <location>
        <begin position="44"/>
        <end position="60"/>
    </location>
</feature>
<name>A0ABQ6LUW5_9GAMM</name>